<keyword evidence="3" id="KW-1185">Reference proteome</keyword>
<reference evidence="2 3" key="1">
    <citation type="journal article" date="2021" name="Hortic Res">
        <title>The domestication of Cucurbita argyrosperma as revealed by the genome of its wild relative.</title>
        <authorList>
            <person name="Barrera-Redondo J."/>
            <person name="Sanchez-de la Vega G."/>
            <person name="Aguirre-Liguori J.A."/>
            <person name="Castellanos-Morales G."/>
            <person name="Gutierrez-Guerrero Y.T."/>
            <person name="Aguirre-Dugua X."/>
            <person name="Aguirre-Planter E."/>
            <person name="Tenaillon M.I."/>
            <person name="Lira-Saade R."/>
            <person name="Eguiarte L.E."/>
        </authorList>
    </citation>
    <scope>NUCLEOTIDE SEQUENCE [LARGE SCALE GENOMIC DNA]</scope>
    <source>
        <strain evidence="2">JBR-2021</strain>
    </source>
</reference>
<evidence type="ECO:0000256" key="1">
    <source>
        <dbReference type="SAM" id="MobiDB-lite"/>
    </source>
</evidence>
<gene>
    <name evidence="2" type="ORF">SDJN03_06713</name>
</gene>
<organism evidence="2 3">
    <name type="scientific">Cucurbita argyrosperma subsp. sororia</name>
    <dbReference type="NCBI Taxonomy" id="37648"/>
    <lineage>
        <taxon>Eukaryota</taxon>
        <taxon>Viridiplantae</taxon>
        <taxon>Streptophyta</taxon>
        <taxon>Embryophyta</taxon>
        <taxon>Tracheophyta</taxon>
        <taxon>Spermatophyta</taxon>
        <taxon>Magnoliopsida</taxon>
        <taxon>eudicotyledons</taxon>
        <taxon>Gunneridae</taxon>
        <taxon>Pentapetalae</taxon>
        <taxon>rosids</taxon>
        <taxon>fabids</taxon>
        <taxon>Cucurbitales</taxon>
        <taxon>Cucurbitaceae</taxon>
        <taxon>Cucurbiteae</taxon>
        <taxon>Cucurbita</taxon>
    </lineage>
</organism>
<feature type="compositionally biased region" description="Basic and acidic residues" evidence="1">
    <location>
        <begin position="12"/>
        <end position="24"/>
    </location>
</feature>
<comment type="caution">
    <text evidence="2">The sequence shown here is derived from an EMBL/GenBank/DDBJ whole genome shotgun (WGS) entry which is preliminary data.</text>
</comment>
<feature type="non-terminal residue" evidence="2">
    <location>
        <position position="1"/>
    </location>
</feature>
<sequence length="147" mass="16715">MPTSSVFGGGEWRMENGERRKEMGEATENDGSQDIFSANTVKLDIKDVYMDYPLLLTEELDILNKNESDQLASFGGDNQKAIPEEGEGFFKANDKRKAAHTWTWQKEFKSHYFLPLLPCCKTDPPTIRTFVSIEFIHTCLANLQSKS</sequence>
<evidence type="ECO:0000313" key="3">
    <source>
        <dbReference type="Proteomes" id="UP000685013"/>
    </source>
</evidence>
<dbReference type="EMBL" id="JAGKQH010000004">
    <property type="protein sequence ID" value="KAG6601480.1"/>
    <property type="molecule type" value="Genomic_DNA"/>
</dbReference>
<dbReference type="AlphaFoldDB" id="A0AAV6NRR1"/>
<dbReference type="Proteomes" id="UP000685013">
    <property type="component" value="Chromosome 4"/>
</dbReference>
<accession>A0AAV6NRR1</accession>
<feature type="region of interest" description="Disordered" evidence="1">
    <location>
        <begin position="1"/>
        <end position="32"/>
    </location>
</feature>
<evidence type="ECO:0000313" key="2">
    <source>
        <dbReference type="EMBL" id="KAG6601480.1"/>
    </source>
</evidence>
<protein>
    <submittedName>
        <fullName evidence="2">Uncharacterized protein</fullName>
    </submittedName>
</protein>
<name>A0AAV6NRR1_9ROSI</name>
<proteinExistence type="predicted"/>